<proteinExistence type="predicted"/>
<protein>
    <submittedName>
        <fullName evidence="2">Uncharacterized protein</fullName>
    </submittedName>
</protein>
<feature type="region of interest" description="Disordered" evidence="1">
    <location>
        <begin position="28"/>
        <end position="57"/>
    </location>
</feature>
<gene>
    <name evidence="2" type="ORF">OUZ56_025315</name>
</gene>
<evidence type="ECO:0000313" key="3">
    <source>
        <dbReference type="Proteomes" id="UP001234178"/>
    </source>
</evidence>
<organism evidence="2 3">
    <name type="scientific">Daphnia magna</name>
    <dbReference type="NCBI Taxonomy" id="35525"/>
    <lineage>
        <taxon>Eukaryota</taxon>
        <taxon>Metazoa</taxon>
        <taxon>Ecdysozoa</taxon>
        <taxon>Arthropoda</taxon>
        <taxon>Crustacea</taxon>
        <taxon>Branchiopoda</taxon>
        <taxon>Diplostraca</taxon>
        <taxon>Cladocera</taxon>
        <taxon>Anomopoda</taxon>
        <taxon>Daphniidae</taxon>
        <taxon>Daphnia</taxon>
    </lineage>
</organism>
<comment type="caution">
    <text evidence="2">The sequence shown here is derived from an EMBL/GenBank/DDBJ whole genome shotgun (WGS) entry which is preliminary data.</text>
</comment>
<dbReference type="EMBL" id="JAOYFB010000004">
    <property type="protein sequence ID" value="KAK4013075.1"/>
    <property type="molecule type" value="Genomic_DNA"/>
</dbReference>
<evidence type="ECO:0000313" key="2">
    <source>
        <dbReference type="EMBL" id="KAK4013075.1"/>
    </source>
</evidence>
<name>A0ABQ9ZKI1_9CRUS</name>
<sequence length="101" mass="11162">MKRSLQEQEIESLRHQSIALARYDGRVAVSKTRQRHQGQSDAGNSSGQRSNPAPPTFFFLRPPFRELSLEPNSPCSAARAAPNDGRILSSHDAIHVVADQI</sequence>
<reference evidence="2 3" key="1">
    <citation type="journal article" date="2023" name="Nucleic Acids Res.">
        <title>The hologenome of Daphnia magna reveals possible DNA methylation and microbiome-mediated evolution of the host genome.</title>
        <authorList>
            <person name="Chaturvedi A."/>
            <person name="Li X."/>
            <person name="Dhandapani V."/>
            <person name="Marshall H."/>
            <person name="Kissane S."/>
            <person name="Cuenca-Cambronero M."/>
            <person name="Asole G."/>
            <person name="Calvet F."/>
            <person name="Ruiz-Romero M."/>
            <person name="Marangio P."/>
            <person name="Guigo R."/>
            <person name="Rago D."/>
            <person name="Mirbahai L."/>
            <person name="Eastwood N."/>
            <person name="Colbourne J.K."/>
            <person name="Zhou J."/>
            <person name="Mallon E."/>
            <person name="Orsini L."/>
        </authorList>
    </citation>
    <scope>NUCLEOTIDE SEQUENCE [LARGE SCALE GENOMIC DNA]</scope>
    <source>
        <strain evidence="2">LRV0_1</strain>
    </source>
</reference>
<evidence type="ECO:0000256" key="1">
    <source>
        <dbReference type="SAM" id="MobiDB-lite"/>
    </source>
</evidence>
<dbReference type="Proteomes" id="UP001234178">
    <property type="component" value="Unassembled WGS sequence"/>
</dbReference>
<keyword evidence="3" id="KW-1185">Reference proteome</keyword>
<feature type="compositionally biased region" description="Polar residues" evidence="1">
    <location>
        <begin position="37"/>
        <end position="51"/>
    </location>
</feature>
<accession>A0ABQ9ZKI1</accession>